<accession>A0A7E4WC94</accession>
<feature type="domain" description="SGNH hydrolase-type esterase" evidence="1">
    <location>
        <begin position="155"/>
        <end position="385"/>
    </location>
</feature>
<dbReference type="Gene3D" id="3.40.50.1110">
    <property type="entry name" value="SGNH hydrolase"/>
    <property type="match status" value="1"/>
</dbReference>
<dbReference type="AlphaFoldDB" id="A0A7E4WC94"/>
<dbReference type="InterPro" id="IPR037460">
    <property type="entry name" value="SEST-like"/>
</dbReference>
<evidence type="ECO:0000313" key="3">
    <source>
        <dbReference type="WBParaSite" id="Pan_g9149.t1"/>
    </source>
</evidence>
<dbReference type="PANTHER" id="PTHR37981:SF1">
    <property type="entry name" value="SGNH HYDROLASE-TYPE ESTERASE DOMAIN-CONTAINING PROTEIN"/>
    <property type="match status" value="1"/>
</dbReference>
<dbReference type="PANTHER" id="PTHR37981">
    <property type="entry name" value="LIPASE 2"/>
    <property type="match status" value="1"/>
</dbReference>
<dbReference type="CDD" id="cd01823">
    <property type="entry name" value="SEST_like"/>
    <property type="match status" value="1"/>
</dbReference>
<dbReference type="Pfam" id="PF13472">
    <property type="entry name" value="Lipase_GDSL_2"/>
    <property type="match status" value="1"/>
</dbReference>
<dbReference type="WBParaSite" id="Pan_g9149.t1">
    <property type="protein sequence ID" value="Pan_g9149.t1"/>
    <property type="gene ID" value="Pan_g9149"/>
</dbReference>
<organism evidence="2 3">
    <name type="scientific">Panagrellus redivivus</name>
    <name type="common">Microworm</name>
    <dbReference type="NCBI Taxonomy" id="6233"/>
    <lineage>
        <taxon>Eukaryota</taxon>
        <taxon>Metazoa</taxon>
        <taxon>Ecdysozoa</taxon>
        <taxon>Nematoda</taxon>
        <taxon>Chromadorea</taxon>
        <taxon>Rhabditida</taxon>
        <taxon>Tylenchina</taxon>
        <taxon>Panagrolaimomorpha</taxon>
        <taxon>Panagrolaimoidea</taxon>
        <taxon>Panagrolaimidae</taxon>
        <taxon>Panagrellus</taxon>
    </lineage>
</organism>
<dbReference type="SUPFAM" id="SSF52266">
    <property type="entry name" value="SGNH hydrolase"/>
    <property type="match status" value="1"/>
</dbReference>
<protein>
    <submittedName>
        <fullName evidence="3">SGNH_hydro domain-containing protein</fullName>
    </submittedName>
</protein>
<dbReference type="Proteomes" id="UP000492821">
    <property type="component" value="Unassembled WGS sequence"/>
</dbReference>
<keyword evidence="2" id="KW-1185">Reference proteome</keyword>
<dbReference type="InterPro" id="IPR013830">
    <property type="entry name" value="SGNH_hydro"/>
</dbReference>
<dbReference type="GO" id="GO:0016788">
    <property type="term" value="F:hydrolase activity, acting on ester bonds"/>
    <property type="evidence" value="ECO:0007669"/>
    <property type="project" value="InterPro"/>
</dbReference>
<sequence length="429" mass="48157">MVFHLAPAMVFYCFGIINSWSRLPIFGLSELERSMTPSAAVITIQTRRPNRPGQYANNAADFMASSHLAVLSTCDSIDRLIGVYGAIALDFTWSFELDKHDVTVPSISGSNCTLEWQAPYPGTYAINVHVSSSDSEHIFFRGTTTVRIHDYWVVAIGDSFASGEGNPDQSLLEADHPRWLSERCHRSRRSWPSFVFDKLQRFCRNTPTHFTYLACTGAAVDSGVLGPASDGTVSQLEVVEEIARLRGRGPDLLMMSVGGNDVGYSDILGRLFLGNSKSLFNSIEMRLFYMAHELERLGERLRDLGARQIVIPHYFDISRNERGLIDSNCTDLHLISTPNLRLADRQILRRVNRMITDKAKLFDWTVVDSVPRVFRKGGLCSKESLIRTSHDSLVLQGDTLGAFHPVESAHESIADLVWRKLDFKRLLLT</sequence>
<reference evidence="3" key="2">
    <citation type="submission" date="2020-10" db="UniProtKB">
        <authorList>
            <consortium name="WormBaseParasite"/>
        </authorList>
    </citation>
    <scope>IDENTIFICATION</scope>
</reference>
<evidence type="ECO:0000259" key="1">
    <source>
        <dbReference type="Pfam" id="PF13472"/>
    </source>
</evidence>
<name>A0A7E4WC94_PANRE</name>
<evidence type="ECO:0000313" key="2">
    <source>
        <dbReference type="Proteomes" id="UP000492821"/>
    </source>
</evidence>
<proteinExistence type="predicted"/>
<dbReference type="InterPro" id="IPR036514">
    <property type="entry name" value="SGNH_hydro_sf"/>
</dbReference>
<reference evidence="2" key="1">
    <citation type="journal article" date="2013" name="Genetics">
        <title>The draft genome and transcriptome of Panagrellus redivivus are shaped by the harsh demands of a free-living lifestyle.</title>
        <authorList>
            <person name="Srinivasan J."/>
            <person name="Dillman A.R."/>
            <person name="Macchietto M.G."/>
            <person name="Heikkinen L."/>
            <person name="Lakso M."/>
            <person name="Fracchia K.M."/>
            <person name="Antoshechkin I."/>
            <person name="Mortazavi A."/>
            <person name="Wong G."/>
            <person name="Sternberg P.W."/>
        </authorList>
    </citation>
    <scope>NUCLEOTIDE SEQUENCE [LARGE SCALE GENOMIC DNA]</scope>
    <source>
        <strain evidence="2">MT8872</strain>
    </source>
</reference>
<dbReference type="GO" id="GO:0006629">
    <property type="term" value="P:lipid metabolic process"/>
    <property type="evidence" value="ECO:0007669"/>
    <property type="project" value="TreeGrafter"/>
</dbReference>